<gene>
    <name evidence="3" type="ORF">TTHERM_00001310</name>
</gene>
<protein>
    <submittedName>
        <fullName evidence="3">Uncharacterized protein</fullName>
    </submittedName>
</protein>
<feature type="compositionally biased region" description="Polar residues" evidence="2">
    <location>
        <begin position="312"/>
        <end position="325"/>
    </location>
</feature>
<dbReference type="RefSeq" id="XP_001008011.2">
    <property type="nucleotide sequence ID" value="XM_001008011.2"/>
</dbReference>
<name>Q22SK6_TETTS</name>
<feature type="region of interest" description="Disordered" evidence="2">
    <location>
        <begin position="78"/>
        <end position="99"/>
    </location>
</feature>
<feature type="region of interest" description="Disordered" evidence="2">
    <location>
        <begin position="267"/>
        <end position="389"/>
    </location>
</feature>
<dbReference type="AlphaFoldDB" id="Q22SK6"/>
<feature type="compositionally biased region" description="Low complexity" evidence="2">
    <location>
        <begin position="275"/>
        <end position="286"/>
    </location>
</feature>
<feature type="compositionally biased region" description="Low complexity" evidence="2">
    <location>
        <begin position="375"/>
        <end position="389"/>
    </location>
</feature>
<feature type="compositionally biased region" description="Low complexity" evidence="2">
    <location>
        <begin position="343"/>
        <end position="352"/>
    </location>
</feature>
<evidence type="ECO:0000256" key="1">
    <source>
        <dbReference type="SAM" id="Coils"/>
    </source>
</evidence>
<dbReference type="GeneID" id="7832362"/>
<organism evidence="3 4">
    <name type="scientific">Tetrahymena thermophila (strain SB210)</name>
    <dbReference type="NCBI Taxonomy" id="312017"/>
    <lineage>
        <taxon>Eukaryota</taxon>
        <taxon>Sar</taxon>
        <taxon>Alveolata</taxon>
        <taxon>Ciliophora</taxon>
        <taxon>Intramacronucleata</taxon>
        <taxon>Oligohymenophorea</taxon>
        <taxon>Hymenostomatida</taxon>
        <taxon>Tetrahymenina</taxon>
        <taxon>Tetrahymenidae</taxon>
        <taxon>Tetrahymena</taxon>
    </lineage>
</organism>
<dbReference type="InParanoid" id="Q22SK6"/>
<dbReference type="Proteomes" id="UP000009168">
    <property type="component" value="Unassembled WGS sequence"/>
</dbReference>
<dbReference type="KEGG" id="tet:TTHERM_00001310"/>
<keyword evidence="4" id="KW-1185">Reference proteome</keyword>
<dbReference type="HOGENOM" id="CLU_387107_0_0_1"/>
<feature type="coiled-coil region" evidence="1">
    <location>
        <begin position="454"/>
        <end position="481"/>
    </location>
</feature>
<feature type="compositionally biased region" description="Polar residues" evidence="2">
    <location>
        <begin position="78"/>
        <end position="96"/>
    </location>
</feature>
<reference evidence="4" key="1">
    <citation type="journal article" date="2006" name="PLoS Biol.">
        <title>Macronuclear genome sequence of the ciliate Tetrahymena thermophila, a model eukaryote.</title>
        <authorList>
            <person name="Eisen J.A."/>
            <person name="Coyne R.S."/>
            <person name="Wu M."/>
            <person name="Wu D."/>
            <person name="Thiagarajan M."/>
            <person name="Wortman J.R."/>
            <person name="Badger J.H."/>
            <person name="Ren Q."/>
            <person name="Amedeo P."/>
            <person name="Jones K.M."/>
            <person name="Tallon L.J."/>
            <person name="Delcher A.L."/>
            <person name="Salzberg S.L."/>
            <person name="Silva J.C."/>
            <person name="Haas B.J."/>
            <person name="Majoros W.H."/>
            <person name="Farzad M."/>
            <person name="Carlton J.M."/>
            <person name="Smith R.K. Jr."/>
            <person name="Garg J."/>
            <person name="Pearlman R.E."/>
            <person name="Karrer K.M."/>
            <person name="Sun L."/>
            <person name="Manning G."/>
            <person name="Elde N.C."/>
            <person name="Turkewitz A.P."/>
            <person name="Asai D.J."/>
            <person name="Wilkes D.E."/>
            <person name="Wang Y."/>
            <person name="Cai H."/>
            <person name="Collins K."/>
            <person name="Stewart B.A."/>
            <person name="Lee S.R."/>
            <person name="Wilamowska K."/>
            <person name="Weinberg Z."/>
            <person name="Ruzzo W.L."/>
            <person name="Wloga D."/>
            <person name="Gaertig J."/>
            <person name="Frankel J."/>
            <person name="Tsao C.-C."/>
            <person name="Gorovsky M.A."/>
            <person name="Keeling P.J."/>
            <person name="Waller R.F."/>
            <person name="Patron N.J."/>
            <person name="Cherry J.M."/>
            <person name="Stover N.A."/>
            <person name="Krieger C.J."/>
            <person name="del Toro C."/>
            <person name="Ryder H.F."/>
            <person name="Williamson S.C."/>
            <person name="Barbeau R.A."/>
            <person name="Hamilton E.P."/>
            <person name="Orias E."/>
        </authorList>
    </citation>
    <scope>NUCLEOTIDE SEQUENCE [LARGE SCALE GENOMIC DNA]</scope>
    <source>
        <strain evidence="4">SB210</strain>
    </source>
</reference>
<accession>Q22SK6</accession>
<sequence length="683" mass="80100">MKSQVKKAKKLQKRCENINKLFQDVEIKYNYCNLKAYARKMLQPMLNQQQEFVKQKHQRVYGATKIINLPWQTQELSNEDSNSASLENSFSNQQEQQIDDTKQKIKRAFKKRLNYSLNEVIQKEEILQSQKQQIQIDEQFEEEEEDFKTNLLEECSGCSMKQSTKEVQQKVTFYEKNVKKDLKTLPKLIEENLLVQRITSLNLLTQELKKARGESQQRIQRYLIEDYIDYLKRKQDEDQENSFGITNNQTIENTKQQTQYQRILPEIFKQKESPQKSNKPSTSNKSTKNKKHFIDVDNEDNPFQEYFLSKIPKQQSQNSKYNSNIKNKEADENPQDFHKKTNKTQQEENQNTANNDKDETTVISHKASYHHHQHQQQQQQQQLQQQQQQNNSIEIYGLNQNNSDIQNQKFEIYKKQYENDPQQSQQKRVFNFDRMNQIFQLKRVINPIKFNSKAADAEKNKQELSLINQKYKQDAKLYQQKSLSHNSSQQNLLVGSTANNSYISNLSRDQIKSNSNSYNSNSQFLWSKRRDFVDSKGGAFGLLNQSALNLNKSSIIQKKFNLPKEFPVPDFVKKIKNLIIEVEQLGDNPLTGDQTIELANILSLISMQKEAINCTGKTVTDYQFNMQKEHFIVPQKSRENQLNVNSNSSPVYGSIAMLDKIYQINLPSIYILQGPGKDLDKIK</sequence>
<proteinExistence type="predicted"/>
<dbReference type="STRING" id="312017.Q22SK6"/>
<keyword evidence="1" id="KW-0175">Coiled coil</keyword>
<evidence type="ECO:0000313" key="4">
    <source>
        <dbReference type="Proteomes" id="UP000009168"/>
    </source>
</evidence>
<evidence type="ECO:0000313" key="3">
    <source>
        <dbReference type="EMBL" id="EAR87766.2"/>
    </source>
</evidence>
<feature type="coiled-coil region" evidence="1">
    <location>
        <begin position="1"/>
        <end position="28"/>
    </location>
</feature>
<feature type="compositionally biased region" description="Basic and acidic residues" evidence="2">
    <location>
        <begin position="326"/>
        <end position="339"/>
    </location>
</feature>
<evidence type="ECO:0000256" key="2">
    <source>
        <dbReference type="SAM" id="MobiDB-lite"/>
    </source>
</evidence>
<dbReference type="EMBL" id="GG662845">
    <property type="protein sequence ID" value="EAR87766.2"/>
    <property type="molecule type" value="Genomic_DNA"/>
</dbReference>